<sequence length="96" mass="8893">MSLGVLEACVPGALAAGVAEGKLKDGAGLAASVVVVGVELAVGAAEAAGLLAPKRLPLRAGAFAAPAPPNRLLVGAAAAGVPPENRPPVGAGAAGV</sequence>
<organism evidence="1 2">
    <name type="scientific">Monilinia fructicola</name>
    <name type="common">Brown rot fungus</name>
    <name type="synonym">Ciboria fructicola</name>
    <dbReference type="NCBI Taxonomy" id="38448"/>
    <lineage>
        <taxon>Eukaryota</taxon>
        <taxon>Fungi</taxon>
        <taxon>Dikarya</taxon>
        <taxon>Ascomycota</taxon>
        <taxon>Pezizomycotina</taxon>
        <taxon>Leotiomycetes</taxon>
        <taxon>Helotiales</taxon>
        <taxon>Sclerotiniaceae</taxon>
        <taxon>Monilinia</taxon>
    </lineage>
</organism>
<comment type="caution">
    <text evidence="1">The sequence shown here is derived from an EMBL/GenBank/DDBJ whole genome shotgun (WGS) entry which is preliminary data.</text>
</comment>
<accession>A0A5M9K4E1</accession>
<dbReference type="EMBL" id="VICG01000001">
    <property type="protein sequence ID" value="KAA8576674.1"/>
    <property type="molecule type" value="Genomic_DNA"/>
</dbReference>
<reference evidence="1 2" key="1">
    <citation type="submission" date="2019-06" db="EMBL/GenBank/DDBJ databases">
        <title>Genome Sequence of the Brown Rot Fungal Pathogen Monilinia fructicola.</title>
        <authorList>
            <person name="De Miccolis Angelini R.M."/>
            <person name="Landi L."/>
            <person name="Abate D."/>
            <person name="Pollastro S."/>
            <person name="Romanazzi G."/>
            <person name="Faretra F."/>
        </authorList>
    </citation>
    <scope>NUCLEOTIDE SEQUENCE [LARGE SCALE GENOMIC DNA]</scope>
    <source>
        <strain evidence="1 2">Mfrc123</strain>
    </source>
</reference>
<dbReference type="Proteomes" id="UP000322873">
    <property type="component" value="Unassembled WGS sequence"/>
</dbReference>
<name>A0A5M9K4E1_MONFR</name>
<evidence type="ECO:0000313" key="2">
    <source>
        <dbReference type="Proteomes" id="UP000322873"/>
    </source>
</evidence>
<evidence type="ECO:0000313" key="1">
    <source>
        <dbReference type="EMBL" id="KAA8576674.1"/>
    </source>
</evidence>
<dbReference type="AlphaFoldDB" id="A0A5M9K4E1"/>
<proteinExistence type="predicted"/>
<protein>
    <submittedName>
        <fullName evidence="1">Uncharacterized protein</fullName>
    </submittedName>
</protein>
<keyword evidence="2" id="KW-1185">Reference proteome</keyword>
<gene>
    <name evidence="1" type="ORF">EYC84_006754</name>
</gene>